<dbReference type="GO" id="GO:0006352">
    <property type="term" value="P:DNA-templated transcription initiation"/>
    <property type="evidence" value="ECO:0007669"/>
    <property type="project" value="InterPro"/>
</dbReference>
<dbReference type="OrthoDB" id="9802186at2"/>
<sequence length="202" mass="22372">MDNTVFIIDDDASVRDALGLLLGLRGYRTSVFADAASFLGTLRPDWHGCLIIDIRMAGMDGLTLQRELQARGCAIPVVIITGHGDVSSAREAFRAAAVDFLEKPLDEDRLVQAIDEAYARQTADLTSQRRREGFLRRIEELTPREREVMHLVIAGHHNREIAEELGISVRTVEVHKARMMAKLEAESIPQLVRVSLGVGGDT</sequence>
<dbReference type="InterPro" id="IPR001789">
    <property type="entry name" value="Sig_transdc_resp-reg_receiver"/>
</dbReference>
<dbReference type="SMART" id="SM00448">
    <property type="entry name" value="REC"/>
    <property type="match status" value="1"/>
</dbReference>
<name>W0SGG8_9PROT</name>
<keyword evidence="3" id="KW-0805">Transcription regulation</keyword>
<feature type="modified residue" description="4-aspartylphosphate" evidence="6">
    <location>
        <position position="53"/>
    </location>
</feature>
<keyword evidence="4" id="KW-0238">DNA-binding</keyword>
<evidence type="ECO:0000313" key="9">
    <source>
        <dbReference type="EMBL" id="BAO29850.1"/>
    </source>
</evidence>
<evidence type="ECO:0000259" key="7">
    <source>
        <dbReference type="PROSITE" id="PS50043"/>
    </source>
</evidence>
<keyword evidence="10" id="KW-1185">Reference proteome</keyword>
<dbReference type="SUPFAM" id="SSF52172">
    <property type="entry name" value="CheY-like"/>
    <property type="match status" value="1"/>
</dbReference>
<dbReference type="PROSITE" id="PS00622">
    <property type="entry name" value="HTH_LUXR_1"/>
    <property type="match status" value="1"/>
</dbReference>
<dbReference type="NCBIfam" id="TIGR02937">
    <property type="entry name" value="sigma70-ECF"/>
    <property type="match status" value="1"/>
</dbReference>
<dbReference type="InterPro" id="IPR000792">
    <property type="entry name" value="Tscrpt_reg_LuxR_C"/>
</dbReference>
<proteinExistence type="predicted"/>
<dbReference type="InterPro" id="IPR016032">
    <property type="entry name" value="Sig_transdc_resp-reg_C-effctor"/>
</dbReference>
<dbReference type="SMART" id="SM00421">
    <property type="entry name" value="HTH_LUXR"/>
    <property type="match status" value="1"/>
</dbReference>
<dbReference type="PANTHER" id="PTHR44688">
    <property type="entry name" value="DNA-BINDING TRANSCRIPTIONAL ACTIVATOR DEVR_DOSR"/>
    <property type="match status" value="1"/>
</dbReference>
<dbReference type="InterPro" id="IPR036388">
    <property type="entry name" value="WH-like_DNA-bd_sf"/>
</dbReference>
<dbReference type="Proteomes" id="UP000031637">
    <property type="component" value="Chromosome"/>
</dbReference>
<evidence type="ECO:0000256" key="2">
    <source>
        <dbReference type="ARBA" id="ARBA00023012"/>
    </source>
</evidence>
<dbReference type="GO" id="GO:0003700">
    <property type="term" value="F:DNA-binding transcription factor activity"/>
    <property type="evidence" value="ECO:0007669"/>
    <property type="project" value="InterPro"/>
</dbReference>
<dbReference type="PANTHER" id="PTHR44688:SF16">
    <property type="entry name" value="DNA-BINDING TRANSCRIPTIONAL ACTIVATOR DEVR_DOSR"/>
    <property type="match status" value="1"/>
</dbReference>
<evidence type="ECO:0000256" key="3">
    <source>
        <dbReference type="ARBA" id="ARBA00023015"/>
    </source>
</evidence>
<dbReference type="GO" id="GO:0000160">
    <property type="term" value="P:phosphorelay signal transduction system"/>
    <property type="evidence" value="ECO:0007669"/>
    <property type="project" value="UniProtKB-KW"/>
</dbReference>
<dbReference type="AlphaFoldDB" id="W0SGG8"/>
<dbReference type="FunFam" id="3.40.50.2300:FF:000018">
    <property type="entry name" value="DNA-binding transcriptional regulator NtrC"/>
    <property type="match status" value="1"/>
</dbReference>
<dbReference type="HOGENOM" id="CLU_000445_90_4_4"/>
<dbReference type="SUPFAM" id="SSF46894">
    <property type="entry name" value="C-terminal effector domain of the bipartite response regulators"/>
    <property type="match status" value="1"/>
</dbReference>
<dbReference type="PRINTS" id="PR00038">
    <property type="entry name" value="HTHLUXR"/>
</dbReference>
<evidence type="ECO:0000256" key="6">
    <source>
        <dbReference type="PROSITE-ProRule" id="PRU00169"/>
    </source>
</evidence>
<reference evidence="9 10" key="1">
    <citation type="journal article" date="2014" name="Syst. Appl. Microbiol.">
        <title>Complete genomes of freshwater sulfur oxidizers Sulfuricella denitrificans skB26 and Sulfuritalea hydrogenivorans sk43H: genetic insights into the sulfur oxidation pathway of betaproteobacteria.</title>
        <authorList>
            <person name="Watanabe T."/>
            <person name="Kojima H."/>
            <person name="Fukui M."/>
        </authorList>
    </citation>
    <scope>NUCLEOTIDE SEQUENCE [LARGE SCALE GENOMIC DNA]</scope>
    <source>
        <strain evidence="9">DSM22779</strain>
    </source>
</reference>
<dbReference type="GO" id="GO:0003677">
    <property type="term" value="F:DNA binding"/>
    <property type="evidence" value="ECO:0007669"/>
    <property type="project" value="UniProtKB-KW"/>
</dbReference>
<dbReference type="KEGG" id="shd:SUTH_02059"/>
<dbReference type="CDD" id="cd06170">
    <property type="entry name" value="LuxR_C_like"/>
    <property type="match status" value="1"/>
</dbReference>
<evidence type="ECO:0000256" key="5">
    <source>
        <dbReference type="ARBA" id="ARBA00023163"/>
    </source>
</evidence>
<dbReference type="RefSeq" id="WP_041099029.1">
    <property type="nucleotide sequence ID" value="NZ_AP012547.1"/>
</dbReference>
<dbReference type="InterPro" id="IPR014284">
    <property type="entry name" value="RNA_pol_sigma-70_dom"/>
</dbReference>
<feature type="domain" description="Response regulatory" evidence="8">
    <location>
        <begin position="4"/>
        <end position="118"/>
    </location>
</feature>
<evidence type="ECO:0000313" key="10">
    <source>
        <dbReference type="Proteomes" id="UP000031637"/>
    </source>
</evidence>
<dbReference type="PROSITE" id="PS50110">
    <property type="entry name" value="RESPONSE_REGULATORY"/>
    <property type="match status" value="1"/>
</dbReference>
<dbReference type="EMBL" id="AP012547">
    <property type="protein sequence ID" value="BAO29850.1"/>
    <property type="molecule type" value="Genomic_DNA"/>
</dbReference>
<dbReference type="Gene3D" id="1.10.10.10">
    <property type="entry name" value="Winged helix-like DNA-binding domain superfamily/Winged helix DNA-binding domain"/>
    <property type="match status" value="1"/>
</dbReference>
<gene>
    <name evidence="9" type="ORF">SUTH_02059</name>
</gene>
<dbReference type="Gene3D" id="3.40.50.2300">
    <property type="match status" value="1"/>
</dbReference>
<organism evidence="9 10">
    <name type="scientific">Sulfuritalea hydrogenivorans sk43H</name>
    <dbReference type="NCBI Taxonomy" id="1223802"/>
    <lineage>
        <taxon>Bacteria</taxon>
        <taxon>Pseudomonadati</taxon>
        <taxon>Pseudomonadota</taxon>
        <taxon>Betaproteobacteria</taxon>
        <taxon>Nitrosomonadales</taxon>
        <taxon>Sterolibacteriaceae</taxon>
        <taxon>Sulfuritalea</taxon>
    </lineage>
</organism>
<protein>
    <submittedName>
        <fullName evidence="9">Two component transcriptional regulator LuxR family</fullName>
    </submittedName>
</protein>
<dbReference type="STRING" id="1223802.SUTH_02059"/>
<dbReference type="Pfam" id="PF00196">
    <property type="entry name" value="GerE"/>
    <property type="match status" value="1"/>
</dbReference>
<keyword evidence="1 6" id="KW-0597">Phosphoprotein</keyword>
<keyword evidence="5" id="KW-0804">Transcription</keyword>
<accession>W0SGG8</accession>
<feature type="domain" description="HTH luxR-type" evidence="7">
    <location>
        <begin position="134"/>
        <end position="199"/>
    </location>
</feature>
<evidence type="ECO:0000256" key="1">
    <source>
        <dbReference type="ARBA" id="ARBA00022553"/>
    </source>
</evidence>
<evidence type="ECO:0000259" key="8">
    <source>
        <dbReference type="PROSITE" id="PS50110"/>
    </source>
</evidence>
<evidence type="ECO:0000256" key="4">
    <source>
        <dbReference type="ARBA" id="ARBA00023125"/>
    </source>
</evidence>
<dbReference type="PROSITE" id="PS50043">
    <property type="entry name" value="HTH_LUXR_2"/>
    <property type="match status" value="1"/>
</dbReference>
<dbReference type="InterPro" id="IPR011006">
    <property type="entry name" value="CheY-like_superfamily"/>
</dbReference>
<dbReference type="Pfam" id="PF00072">
    <property type="entry name" value="Response_reg"/>
    <property type="match status" value="1"/>
</dbReference>
<keyword evidence="2" id="KW-0902">Two-component regulatory system</keyword>